<gene>
    <name evidence="1" type="ORF">BN9_036980</name>
</gene>
<accession>A0A024G8F2</accession>
<organism evidence="1 2">
    <name type="scientific">Albugo candida</name>
    <dbReference type="NCBI Taxonomy" id="65357"/>
    <lineage>
        <taxon>Eukaryota</taxon>
        <taxon>Sar</taxon>
        <taxon>Stramenopiles</taxon>
        <taxon>Oomycota</taxon>
        <taxon>Peronosporomycetes</taxon>
        <taxon>Albuginales</taxon>
        <taxon>Albuginaceae</taxon>
        <taxon>Albugo</taxon>
    </lineage>
</organism>
<dbReference type="AlphaFoldDB" id="A0A024G8F2"/>
<proteinExistence type="predicted"/>
<reference evidence="1 2" key="1">
    <citation type="submission" date="2012-05" db="EMBL/GenBank/DDBJ databases">
        <title>Recombination and specialization in a pathogen metapopulation.</title>
        <authorList>
            <person name="Gardiner A."/>
            <person name="Kemen E."/>
            <person name="Schultz-Larsen T."/>
            <person name="MacLean D."/>
            <person name="Van Oosterhout C."/>
            <person name="Jones J.D.G."/>
        </authorList>
    </citation>
    <scope>NUCLEOTIDE SEQUENCE [LARGE SCALE GENOMIC DNA]</scope>
    <source>
        <strain evidence="1 2">Ac Nc2</strain>
    </source>
</reference>
<dbReference type="Proteomes" id="UP000053237">
    <property type="component" value="Unassembled WGS sequence"/>
</dbReference>
<sequence>MTPISICMTARKHSFGRFENQIDAAEPRNGFPAFEACIKKTRLYYKQFTCEPRVIITCHIFIKLPAKYTFALNVDSITSAPVLSYSQLSTMIPSLLPKDVIQDRKVAVSFL</sequence>
<evidence type="ECO:0000313" key="1">
    <source>
        <dbReference type="EMBL" id="CCI42914.1"/>
    </source>
</evidence>
<name>A0A024G8F2_9STRA</name>
<evidence type="ECO:0000313" key="2">
    <source>
        <dbReference type="Proteomes" id="UP000053237"/>
    </source>
</evidence>
<keyword evidence="2" id="KW-1185">Reference proteome</keyword>
<protein>
    <submittedName>
        <fullName evidence="1">Uncharacterized protein</fullName>
    </submittedName>
</protein>
<dbReference type="InParanoid" id="A0A024G8F2"/>
<dbReference type="EMBL" id="CAIX01000041">
    <property type="protein sequence ID" value="CCI42914.1"/>
    <property type="molecule type" value="Genomic_DNA"/>
</dbReference>
<comment type="caution">
    <text evidence="1">The sequence shown here is derived from an EMBL/GenBank/DDBJ whole genome shotgun (WGS) entry which is preliminary data.</text>
</comment>